<evidence type="ECO:0000313" key="3">
    <source>
        <dbReference type="Proteomes" id="UP000554965"/>
    </source>
</evidence>
<evidence type="ECO:0000256" key="1">
    <source>
        <dbReference type="SAM" id="MobiDB-lite"/>
    </source>
</evidence>
<gene>
    <name evidence="2" type="ORF">MSIMFB_01282</name>
</gene>
<dbReference type="InterPro" id="IPR021888">
    <property type="entry name" value="DUF3499"/>
</dbReference>
<feature type="region of interest" description="Disordered" evidence="1">
    <location>
        <begin position="177"/>
        <end position="226"/>
    </location>
</feature>
<name>A0A7Z7IHX2_9MYCO</name>
<dbReference type="EMBL" id="OCTY01000002">
    <property type="protein sequence ID" value="SOJ53784.1"/>
    <property type="molecule type" value="Genomic_DNA"/>
</dbReference>
<sequence>MAAADPADRDPVAALVATPIYLPSDRCVGSLGNRSPTDGNGYTSWEERMRVSGASAAFPHDSLSIVNVPRRCCRPGCPHYAVATLTFVYSDSTAVVGPLATAREPHSWDLCVGHAGRITAPRGWELVRHAGPLPTHPDEDDLVALADAVREGGPGAGELSYSGTHAGATGVPLNGFAPRAGAAPTDSHLQPAGVHATAPTGSLLAPPERRSGRRRGHLRVLPDPSD</sequence>
<protein>
    <recommendedName>
        <fullName evidence="4">DUF3499 domain-containing protein</fullName>
    </recommendedName>
</protein>
<evidence type="ECO:0008006" key="4">
    <source>
        <dbReference type="Google" id="ProtNLM"/>
    </source>
</evidence>
<proteinExistence type="predicted"/>
<accession>A0A7Z7IHX2</accession>
<organism evidence="2 3">
    <name type="scientific">Mycobacterium simulans</name>
    <dbReference type="NCBI Taxonomy" id="627089"/>
    <lineage>
        <taxon>Bacteria</taxon>
        <taxon>Bacillati</taxon>
        <taxon>Actinomycetota</taxon>
        <taxon>Actinomycetes</taxon>
        <taxon>Mycobacteriales</taxon>
        <taxon>Mycobacteriaceae</taxon>
        <taxon>Mycobacterium</taxon>
    </lineage>
</organism>
<dbReference type="Pfam" id="PF12005">
    <property type="entry name" value="DUF3499"/>
    <property type="match status" value="1"/>
</dbReference>
<comment type="caution">
    <text evidence="2">The sequence shown here is derived from an EMBL/GenBank/DDBJ whole genome shotgun (WGS) entry which is preliminary data.</text>
</comment>
<keyword evidence="3" id="KW-1185">Reference proteome</keyword>
<dbReference type="Proteomes" id="UP000554965">
    <property type="component" value="Unassembled WGS sequence"/>
</dbReference>
<reference evidence="2 3" key="1">
    <citation type="submission" date="2017-10" db="EMBL/GenBank/DDBJ databases">
        <authorList>
            <consortium name="Urmite Genomes"/>
        </authorList>
    </citation>
    <scope>NUCLEOTIDE SEQUENCE [LARGE SCALE GENOMIC DNA]</scope>
    <source>
        <strain evidence="2 3">FB-527</strain>
    </source>
</reference>
<dbReference type="AlphaFoldDB" id="A0A7Z7IHX2"/>
<evidence type="ECO:0000313" key="2">
    <source>
        <dbReference type="EMBL" id="SOJ53784.1"/>
    </source>
</evidence>